<dbReference type="PANTHER" id="PTHR33112:SF1">
    <property type="entry name" value="HETEROKARYON INCOMPATIBILITY DOMAIN-CONTAINING PROTEIN"/>
    <property type="match status" value="1"/>
</dbReference>
<evidence type="ECO:0000313" key="3">
    <source>
        <dbReference type="Proteomes" id="UP000700596"/>
    </source>
</evidence>
<accession>A0A9P9DBC0</accession>
<dbReference type="Pfam" id="PF06985">
    <property type="entry name" value="HET"/>
    <property type="match status" value="1"/>
</dbReference>
<evidence type="ECO:0000313" key="2">
    <source>
        <dbReference type="EMBL" id="KAH7115829.1"/>
    </source>
</evidence>
<evidence type="ECO:0000259" key="1">
    <source>
        <dbReference type="Pfam" id="PF06985"/>
    </source>
</evidence>
<dbReference type="PANTHER" id="PTHR33112">
    <property type="entry name" value="DOMAIN PROTEIN, PUTATIVE-RELATED"/>
    <property type="match status" value="1"/>
</dbReference>
<comment type="caution">
    <text evidence="2">The sequence shown here is derived from an EMBL/GenBank/DDBJ whole genome shotgun (WGS) entry which is preliminary data.</text>
</comment>
<organism evidence="2 3">
    <name type="scientific">Dendryphion nanum</name>
    <dbReference type="NCBI Taxonomy" id="256645"/>
    <lineage>
        <taxon>Eukaryota</taxon>
        <taxon>Fungi</taxon>
        <taxon>Dikarya</taxon>
        <taxon>Ascomycota</taxon>
        <taxon>Pezizomycotina</taxon>
        <taxon>Dothideomycetes</taxon>
        <taxon>Pleosporomycetidae</taxon>
        <taxon>Pleosporales</taxon>
        <taxon>Torulaceae</taxon>
        <taxon>Dendryphion</taxon>
    </lineage>
</organism>
<feature type="non-terminal residue" evidence="2">
    <location>
        <position position="393"/>
    </location>
</feature>
<sequence length="393" mass="45025">MVLRLRPIPNRIPGVFEGPGLPYILSRSKKGSPLQPLRDCIDFSIAENWLRLCSTQHSNCYKRQALLIPLRLIDCIERTIISPQEGVDYVTLSYVWGSTVANSNEQNGSSVNQALPTSLPQTIEDAMTVTKKLNYRYLWIDKYCVPSDPEIFLNQIQQMDLIYRNSVLTIVDASGKDPTTGLPGVRAGSRIAQQPCVHFQGHELISSMPRPEWTIKSSPWSTRAWTYQEGLLSCRRLFFTSQQLYFECQGIYCSEALDFPIEGLLKIHTRDRQHLRDDLCLGGRIGLYPITLVDQNSWEIFAHLSAYSQRTLTYEADILNGILGLFRHTEALANPIRHIWGLPFQEHQSWDDVYVESTYRQLSFVESMSWTLKKPSSRRPGFPSWSWVGWYGG</sequence>
<dbReference type="OrthoDB" id="5428863at2759"/>
<name>A0A9P9DBC0_9PLEO</name>
<feature type="domain" description="Heterokaryon incompatibility" evidence="1">
    <location>
        <begin position="89"/>
        <end position="229"/>
    </location>
</feature>
<protein>
    <submittedName>
        <fullName evidence="2">Heterokaryon incompatibility protein-domain-containing protein</fullName>
    </submittedName>
</protein>
<dbReference type="InterPro" id="IPR010730">
    <property type="entry name" value="HET"/>
</dbReference>
<dbReference type="EMBL" id="JAGMWT010000015">
    <property type="protein sequence ID" value="KAH7115829.1"/>
    <property type="molecule type" value="Genomic_DNA"/>
</dbReference>
<dbReference type="AlphaFoldDB" id="A0A9P9DBC0"/>
<keyword evidence="3" id="KW-1185">Reference proteome</keyword>
<gene>
    <name evidence="2" type="ORF">B0J11DRAFT_443282</name>
</gene>
<proteinExistence type="predicted"/>
<dbReference type="Proteomes" id="UP000700596">
    <property type="component" value="Unassembled WGS sequence"/>
</dbReference>
<reference evidence="2" key="1">
    <citation type="journal article" date="2021" name="Nat. Commun.">
        <title>Genetic determinants of endophytism in the Arabidopsis root mycobiome.</title>
        <authorList>
            <person name="Mesny F."/>
            <person name="Miyauchi S."/>
            <person name="Thiergart T."/>
            <person name="Pickel B."/>
            <person name="Atanasova L."/>
            <person name="Karlsson M."/>
            <person name="Huettel B."/>
            <person name="Barry K.W."/>
            <person name="Haridas S."/>
            <person name="Chen C."/>
            <person name="Bauer D."/>
            <person name="Andreopoulos W."/>
            <person name="Pangilinan J."/>
            <person name="LaButti K."/>
            <person name="Riley R."/>
            <person name="Lipzen A."/>
            <person name="Clum A."/>
            <person name="Drula E."/>
            <person name="Henrissat B."/>
            <person name="Kohler A."/>
            <person name="Grigoriev I.V."/>
            <person name="Martin F.M."/>
            <person name="Hacquard S."/>
        </authorList>
    </citation>
    <scope>NUCLEOTIDE SEQUENCE</scope>
    <source>
        <strain evidence="2">MPI-CAGE-CH-0243</strain>
    </source>
</reference>